<sequence>MQTRERVVILQHLILPIISYSASVFHVPQTGFQDQVNSLHERYINRSKSKRALPKSWWYLPPGQGRLGLTPISSMLQSLQLQMLCKVIRSSRHPPNQVTPSWAEPIIPLFDQAVSPWGRDYDILYAPVSTSPDYAEQAAACTRSSTNSLELALPASNQSQPGFEKRRKKPIRCRKNSSNCVLKYPSSH</sequence>
<gene>
    <name evidence="1" type="ORF">PsorP6_011255</name>
</gene>
<proteinExistence type="predicted"/>
<comment type="caution">
    <text evidence="1">The sequence shown here is derived from an EMBL/GenBank/DDBJ whole genome shotgun (WGS) entry which is preliminary data.</text>
</comment>
<name>A0ACC0WMD0_9STRA</name>
<evidence type="ECO:0000313" key="1">
    <source>
        <dbReference type="EMBL" id="KAI9918891.1"/>
    </source>
</evidence>
<dbReference type="Proteomes" id="UP001163321">
    <property type="component" value="Chromosome 12"/>
</dbReference>
<dbReference type="EMBL" id="CM047591">
    <property type="protein sequence ID" value="KAI9918891.1"/>
    <property type="molecule type" value="Genomic_DNA"/>
</dbReference>
<keyword evidence="2" id="KW-1185">Reference proteome</keyword>
<accession>A0ACC0WMD0</accession>
<organism evidence="1 2">
    <name type="scientific">Peronosclerospora sorghi</name>
    <dbReference type="NCBI Taxonomy" id="230839"/>
    <lineage>
        <taxon>Eukaryota</taxon>
        <taxon>Sar</taxon>
        <taxon>Stramenopiles</taxon>
        <taxon>Oomycota</taxon>
        <taxon>Peronosporomycetes</taxon>
        <taxon>Peronosporales</taxon>
        <taxon>Peronosporaceae</taxon>
        <taxon>Peronosclerospora</taxon>
    </lineage>
</organism>
<protein>
    <submittedName>
        <fullName evidence="1">Uncharacterized protein</fullName>
    </submittedName>
</protein>
<evidence type="ECO:0000313" key="2">
    <source>
        <dbReference type="Proteomes" id="UP001163321"/>
    </source>
</evidence>
<reference evidence="1 2" key="1">
    <citation type="journal article" date="2022" name="bioRxiv">
        <title>The genome of the oomycete Peronosclerospora sorghi, a cosmopolitan pathogen of maize and sorghum, is inflated with dispersed pseudogenes.</title>
        <authorList>
            <person name="Fletcher K."/>
            <person name="Martin F."/>
            <person name="Isakeit T."/>
            <person name="Cavanaugh K."/>
            <person name="Magill C."/>
            <person name="Michelmore R."/>
        </authorList>
    </citation>
    <scope>NUCLEOTIDE SEQUENCE [LARGE SCALE GENOMIC DNA]</scope>
    <source>
        <strain evidence="1">P6</strain>
    </source>
</reference>